<evidence type="ECO:0000313" key="1">
    <source>
        <dbReference type="EMBL" id="MFD1948700.1"/>
    </source>
</evidence>
<evidence type="ECO:0000313" key="2">
    <source>
        <dbReference type="Proteomes" id="UP001597351"/>
    </source>
</evidence>
<accession>A0ABW4TRY6</accession>
<comment type="caution">
    <text evidence="1">The sequence shown here is derived from an EMBL/GenBank/DDBJ whole genome shotgun (WGS) entry which is preliminary data.</text>
</comment>
<evidence type="ECO:0008006" key="3">
    <source>
        <dbReference type="Google" id="ProtNLM"/>
    </source>
</evidence>
<reference evidence="2" key="1">
    <citation type="journal article" date="2019" name="Int. J. Syst. Evol. Microbiol.">
        <title>The Global Catalogue of Microorganisms (GCM) 10K type strain sequencing project: providing services to taxonomists for standard genome sequencing and annotation.</title>
        <authorList>
            <consortium name="The Broad Institute Genomics Platform"/>
            <consortium name="The Broad Institute Genome Sequencing Center for Infectious Disease"/>
            <person name="Wu L."/>
            <person name="Ma J."/>
        </authorList>
    </citation>
    <scope>NUCLEOTIDE SEQUENCE [LARGE SCALE GENOMIC DNA]</scope>
    <source>
        <strain evidence="2">CGMCC 1.12477</strain>
    </source>
</reference>
<sequence length="317" mass="36425">MHVEPEILNAAVTLRREYLAEGITDAQIRRLVRRRQITRIRHGSYVQTALWESLSREDRHRLLIRAVLKRGHPSMVITHVSAAVERGCSIWGVALDDVDVTRVDGRAGRSEAGVRHHAGSFTDEEIEVVNGVALSVAPRTVVEVTTRCDVESSLVLVNQLLHNGQLDKRQLRNAAEYFKYWPGTLTTTLVERLANPRLTSVAESRTWYLCWAQHLPCPEPQVAVHDENGVVVAYADFAWRQHGVFLEFDGRIKYERYRRKGETLEDYLMREKRREELICLLTGWVCIRIQWADLAHPERTAARIQRILDSRRSPIPA</sequence>
<name>A0ABW4TRY6_9ACTN</name>
<organism evidence="1 2">
    <name type="scientific">Nocardioides aestuarii</name>
    <dbReference type="NCBI Taxonomy" id="252231"/>
    <lineage>
        <taxon>Bacteria</taxon>
        <taxon>Bacillati</taxon>
        <taxon>Actinomycetota</taxon>
        <taxon>Actinomycetes</taxon>
        <taxon>Propionibacteriales</taxon>
        <taxon>Nocardioidaceae</taxon>
        <taxon>Nocardioides</taxon>
    </lineage>
</organism>
<proteinExistence type="predicted"/>
<dbReference type="Proteomes" id="UP001597351">
    <property type="component" value="Unassembled WGS sequence"/>
</dbReference>
<dbReference type="EMBL" id="JBHUGD010000004">
    <property type="protein sequence ID" value="MFD1948700.1"/>
    <property type="molecule type" value="Genomic_DNA"/>
</dbReference>
<protein>
    <recommendedName>
        <fullName evidence="3">Type IV toxin-antitoxin system AbiEi family antitoxin domain-containing protein</fullName>
    </recommendedName>
</protein>
<dbReference type="RefSeq" id="WP_343921754.1">
    <property type="nucleotide sequence ID" value="NZ_BAAAJT010000003.1"/>
</dbReference>
<gene>
    <name evidence="1" type="ORF">ACFSDE_18000</name>
</gene>
<keyword evidence="2" id="KW-1185">Reference proteome</keyword>